<dbReference type="InterPro" id="IPR052193">
    <property type="entry name" value="Peptidase_C59"/>
</dbReference>
<feature type="domain" description="Choloylglycine hydrolase/NAAA C-terminal" evidence="3">
    <location>
        <begin position="2"/>
        <end position="290"/>
    </location>
</feature>
<dbReference type="EMBL" id="BOMB01000035">
    <property type="protein sequence ID" value="GID14942.1"/>
    <property type="molecule type" value="Genomic_DNA"/>
</dbReference>
<evidence type="ECO:0000313" key="5">
    <source>
        <dbReference type="Proteomes" id="UP000612808"/>
    </source>
</evidence>
<evidence type="ECO:0000256" key="2">
    <source>
        <dbReference type="ARBA" id="ARBA00022801"/>
    </source>
</evidence>
<dbReference type="CDD" id="cd01902">
    <property type="entry name" value="Ntn_CGH"/>
    <property type="match status" value="1"/>
</dbReference>
<dbReference type="PANTHER" id="PTHR35527">
    <property type="entry name" value="CHOLOYLGLYCINE HYDROLASE"/>
    <property type="match status" value="1"/>
</dbReference>
<organism evidence="4 5">
    <name type="scientific">Actinocatenispora rupis</name>
    <dbReference type="NCBI Taxonomy" id="519421"/>
    <lineage>
        <taxon>Bacteria</taxon>
        <taxon>Bacillati</taxon>
        <taxon>Actinomycetota</taxon>
        <taxon>Actinomycetes</taxon>
        <taxon>Micromonosporales</taxon>
        <taxon>Micromonosporaceae</taxon>
        <taxon>Actinocatenispora</taxon>
    </lineage>
</organism>
<dbReference type="InterPro" id="IPR029132">
    <property type="entry name" value="CBAH/NAAA_C"/>
</dbReference>
<keyword evidence="5" id="KW-1185">Reference proteome</keyword>
<proteinExistence type="inferred from homology"/>
<dbReference type="SUPFAM" id="SSF56235">
    <property type="entry name" value="N-terminal nucleophile aminohydrolases (Ntn hydrolases)"/>
    <property type="match status" value="1"/>
</dbReference>
<name>A0A8J3JAP8_9ACTN</name>
<evidence type="ECO:0000259" key="3">
    <source>
        <dbReference type="Pfam" id="PF02275"/>
    </source>
</evidence>
<keyword evidence="2 4" id="KW-0378">Hydrolase</keyword>
<dbReference type="GO" id="GO:0016787">
    <property type="term" value="F:hydrolase activity"/>
    <property type="evidence" value="ECO:0007669"/>
    <property type="project" value="UniProtKB-KW"/>
</dbReference>
<reference evidence="4" key="1">
    <citation type="submission" date="2021-01" db="EMBL/GenBank/DDBJ databases">
        <title>Whole genome shotgun sequence of Actinocatenispora rupis NBRC 107355.</title>
        <authorList>
            <person name="Komaki H."/>
            <person name="Tamura T."/>
        </authorList>
    </citation>
    <scope>NUCLEOTIDE SEQUENCE</scope>
    <source>
        <strain evidence="4">NBRC 107355</strain>
    </source>
</reference>
<comment type="caution">
    <text evidence="4">The sequence shown here is derived from an EMBL/GenBank/DDBJ whole genome shotgun (WGS) entry which is preliminary data.</text>
</comment>
<dbReference type="PANTHER" id="PTHR35527:SF2">
    <property type="entry name" value="HYDROLASE"/>
    <property type="match status" value="1"/>
</dbReference>
<sequence length="322" mass="35592">MCTRVLWPTNGQIVLVGRNMDWRSSLDTNLWSLPRGAERFGAHGRDPNPLRWTARYGSVVATAYDRASTDGVNEAGLGVHLLWLAEADFGERDPALPALAVSLWAQWFLDTVATVAEAVEELSAHPVQVRPQTESHSGSFSTVHLALDDAIGDSAIIEYLDGTPHVHHGREYRVMTNSPPFDEQLAHLRQYEGFGGTAPLPGTTEAADRFVRASYYADRLPPAASTEAGYAALLSVMRNAAQPFGTPDPERPNISMTIWRTLTDLSNRVYAFESTFHPNIVWTRLDELDFTRTSRLDLSVDGLVGDVTNHYQPSAPIEFAYP</sequence>
<evidence type="ECO:0000313" key="4">
    <source>
        <dbReference type="EMBL" id="GID14942.1"/>
    </source>
</evidence>
<protein>
    <submittedName>
        <fullName evidence="4">Choloylglycine hydrolase</fullName>
    </submittedName>
</protein>
<accession>A0A8J3JAP8</accession>
<evidence type="ECO:0000256" key="1">
    <source>
        <dbReference type="ARBA" id="ARBA00006625"/>
    </source>
</evidence>
<dbReference type="Pfam" id="PF02275">
    <property type="entry name" value="CBAH"/>
    <property type="match status" value="1"/>
</dbReference>
<gene>
    <name evidence="4" type="ORF">Aru02nite_58310</name>
</gene>
<dbReference type="RefSeq" id="WP_203662990.1">
    <property type="nucleotide sequence ID" value="NZ_BAAAZM010000012.1"/>
</dbReference>
<dbReference type="Proteomes" id="UP000612808">
    <property type="component" value="Unassembled WGS sequence"/>
</dbReference>
<comment type="similarity">
    <text evidence="1">Belongs to the peptidase C59 family.</text>
</comment>
<dbReference type="InterPro" id="IPR029055">
    <property type="entry name" value="Ntn_hydrolases_N"/>
</dbReference>
<dbReference type="Gene3D" id="3.60.60.10">
    <property type="entry name" value="Penicillin V Acylase, Chain A"/>
    <property type="match status" value="1"/>
</dbReference>
<dbReference type="AlphaFoldDB" id="A0A8J3JAP8"/>